<evidence type="ECO:0000313" key="3">
    <source>
        <dbReference type="EMBL" id="MFD1874969.1"/>
    </source>
</evidence>
<feature type="transmembrane region" description="Helical" evidence="1">
    <location>
        <begin position="233"/>
        <end position="252"/>
    </location>
</feature>
<feature type="transmembrane region" description="Helical" evidence="1">
    <location>
        <begin position="83"/>
        <end position="104"/>
    </location>
</feature>
<feature type="transmembrane region" description="Helical" evidence="1">
    <location>
        <begin position="183"/>
        <end position="203"/>
    </location>
</feature>
<feature type="transmembrane region" description="Helical" evidence="1">
    <location>
        <begin position="264"/>
        <end position="284"/>
    </location>
</feature>
<dbReference type="RefSeq" id="WP_382317220.1">
    <property type="nucleotide sequence ID" value="NZ_JBHUFD010000018.1"/>
</dbReference>
<organism evidence="3 4">
    <name type="scientific">Hymenobacter bucti</name>
    <dbReference type="NCBI Taxonomy" id="1844114"/>
    <lineage>
        <taxon>Bacteria</taxon>
        <taxon>Pseudomonadati</taxon>
        <taxon>Bacteroidota</taxon>
        <taxon>Cytophagia</taxon>
        <taxon>Cytophagales</taxon>
        <taxon>Hymenobacteraceae</taxon>
        <taxon>Hymenobacter</taxon>
    </lineage>
</organism>
<feature type="transmembrane region" description="Helical" evidence="1">
    <location>
        <begin position="110"/>
        <end position="131"/>
    </location>
</feature>
<name>A0ABW4QZL7_9BACT</name>
<sequence length="292" mass="30467">MKSLLLAGVPALATPAIQSALAADLSLGQRGALAVQALHHTSPALAWAGWLHVGLAVVALGLLPLDHRLVTGAPAWLKPLKFAVADGLFVWTLAWLLAGLPGAARPAVTAIGWGVALSMTVETAVIFVQAARGQTSHYNTSSALNTVLFAAMGIFIVLNTLFSLWAVYVVWHYPLPGSAGYGWGVRLGLPLSIAGALVGGFMIRQFGHTVGAPDGGPGWPGLGWSTRAGDLRIAHFLGLHALQIIPVLGWALSRWQPTKAPALTWAGAALYALAVAMLFGQALAGQPLWRGR</sequence>
<proteinExistence type="predicted"/>
<reference evidence="4" key="1">
    <citation type="journal article" date="2019" name="Int. J. Syst. Evol. Microbiol.">
        <title>The Global Catalogue of Microorganisms (GCM) 10K type strain sequencing project: providing services to taxonomists for standard genome sequencing and annotation.</title>
        <authorList>
            <consortium name="The Broad Institute Genomics Platform"/>
            <consortium name="The Broad Institute Genome Sequencing Center for Infectious Disease"/>
            <person name="Wu L."/>
            <person name="Ma J."/>
        </authorList>
    </citation>
    <scope>NUCLEOTIDE SEQUENCE [LARGE SCALE GENOMIC DNA]</scope>
    <source>
        <strain evidence="4">CGMCC 1.15795</strain>
    </source>
</reference>
<comment type="caution">
    <text evidence="3">The sequence shown here is derived from an EMBL/GenBank/DDBJ whole genome shotgun (WGS) entry which is preliminary data.</text>
</comment>
<evidence type="ECO:0008006" key="5">
    <source>
        <dbReference type="Google" id="ProtNLM"/>
    </source>
</evidence>
<evidence type="ECO:0000313" key="4">
    <source>
        <dbReference type="Proteomes" id="UP001597197"/>
    </source>
</evidence>
<evidence type="ECO:0000256" key="2">
    <source>
        <dbReference type="SAM" id="SignalP"/>
    </source>
</evidence>
<feature type="transmembrane region" description="Helical" evidence="1">
    <location>
        <begin position="143"/>
        <end position="171"/>
    </location>
</feature>
<keyword evidence="2" id="KW-0732">Signal</keyword>
<keyword evidence="1" id="KW-0812">Transmembrane</keyword>
<dbReference type="Proteomes" id="UP001597197">
    <property type="component" value="Unassembled WGS sequence"/>
</dbReference>
<keyword evidence="1" id="KW-0472">Membrane</keyword>
<feature type="transmembrane region" description="Helical" evidence="1">
    <location>
        <begin position="46"/>
        <end position="63"/>
    </location>
</feature>
<keyword evidence="4" id="KW-1185">Reference proteome</keyword>
<feature type="chain" id="PRO_5047069674" description="DUF2306 domain-containing protein" evidence="2">
    <location>
        <begin position="23"/>
        <end position="292"/>
    </location>
</feature>
<evidence type="ECO:0000256" key="1">
    <source>
        <dbReference type="SAM" id="Phobius"/>
    </source>
</evidence>
<gene>
    <name evidence="3" type="ORF">ACFSDX_21225</name>
</gene>
<feature type="signal peptide" evidence="2">
    <location>
        <begin position="1"/>
        <end position="22"/>
    </location>
</feature>
<dbReference type="EMBL" id="JBHUFD010000018">
    <property type="protein sequence ID" value="MFD1874969.1"/>
    <property type="molecule type" value="Genomic_DNA"/>
</dbReference>
<keyword evidence="1" id="KW-1133">Transmembrane helix</keyword>
<protein>
    <recommendedName>
        <fullName evidence="5">DUF2306 domain-containing protein</fullName>
    </recommendedName>
</protein>
<accession>A0ABW4QZL7</accession>